<keyword evidence="3 13" id="KW-0964">Secreted</keyword>
<dbReference type="GO" id="GO:0008270">
    <property type="term" value="F:zinc ion binding"/>
    <property type="evidence" value="ECO:0007669"/>
    <property type="project" value="InterPro"/>
</dbReference>
<dbReference type="PRINTS" id="PR00999">
    <property type="entry name" value="FUNGALYSIN"/>
</dbReference>
<comment type="similarity">
    <text evidence="2 13">Belongs to the peptidase M36 family.</text>
</comment>
<keyword evidence="5 12" id="KW-0479">Metal-binding</keyword>
<proteinExistence type="inferred from homology"/>
<dbReference type="InterPro" id="IPR001842">
    <property type="entry name" value="Peptidase_M36"/>
</dbReference>
<accession>A0A0G4LPN7</accession>
<evidence type="ECO:0000256" key="10">
    <source>
        <dbReference type="ARBA" id="ARBA00023145"/>
    </source>
</evidence>
<feature type="binding site" evidence="12">
    <location>
        <position position="489"/>
    </location>
    <ligand>
        <name>Zn(2+)</name>
        <dbReference type="ChEBI" id="CHEBI:29105"/>
        <note>catalytic</note>
    </ligand>
</feature>
<dbReference type="PANTHER" id="PTHR33478:SF1">
    <property type="entry name" value="EXTRACELLULAR METALLOPROTEINASE MEP"/>
    <property type="match status" value="1"/>
</dbReference>
<evidence type="ECO:0000256" key="13">
    <source>
        <dbReference type="RuleBase" id="RU364017"/>
    </source>
</evidence>
<feature type="active site" evidence="11">
    <location>
        <position position="486"/>
    </location>
</feature>
<evidence type="ECO:0000256" key="3">
    <source>
        <dbReference type="ARBA" id="ARBA00022525"/>
    </source>
</evidence>
<name>A0A0G4LPN7_VERLO</name>
<dbReference type="Pfam" id="PF02128">
    <property type="entry name" value="Peptidase_M36"/>
    <property type="match status" value="1"/>
</dbReference>
<evidence type="ECO:0000256" key="9">
    <source>
        <dbReference type="ARBA" id="ARBA00023049"/>
    </source>
</evidence>
<evidence type="ECO:0000256" key="8">
    <source>
        <dbReference type="ARBA" id="ARBA00022833"/>
    </source>
</evidence>
<keyword evidence="10 13" id="KW-0865">Zymogen</keyword>
<gene>
    <name evidence="16" type="ORF">BN1723_013169</name>
</gene>
<evidence type="ECO:0000256" key="6">
    <source>
        <dbReference type="ARBA" id="ARBA00022729"/>
    </source>
</evidence>
<feature type="domain" description="FTP" evidence="15">
    <location>
        <begin position="138"/>
        <end position="188"/>
    </location>
</feature>
<evidence type="ECO:0000256" key="14">
    <source>
        <dbReference type="SAM" id="Phobius"/>
    </source>
</evidence>
<dbReference type="AlphaFoldDB" id="A0A0G4LPN7"/>
<dbReference type="EC" id="3.4.24.-" evidence="13"/>
<dbReference type="PANTHER" id="PTHR33478">
    <property type="entry name" value="EXTRACELLULAR METALLOPROTEINASE MEP"/>
    <property type="match status" value="1"/>
</dbReference>
<evidence type="ECO:0000256" key="7">
    <source>
        <dbReference type="ARBA" id="ARBA00022801"/>
    </source>
</evidence>
<dbReference type="GO" id="GO:0004222">
    <property type="term" value="F:metalloendopeptidase activity"/>
    <property type="evidence" value="ECO:0007669"/>
    <property type="project" value="InterPro"/>
</dbReference>
<evidence type="ECO:0000256" key="2">
    <source>
        <dbReference type="ARBA" id="ARBA00006006"/>
    </source>
</evidence>
<keyword evidence="8 12" id="KW-0862">Zinc</keyword>
<protein>
    <recommendedName>
        <fullName evidence="13">Extracellular metalloproteinase</fullName>
        <ecNumber evidence="13">3.4.24.-</ecNumber>
    </recommendedName>
    <alternativeName>
        <fullName evidence="13">Fungalysin</fullName>
    </alternativeName>
</protein>
<keyword evidence="6" id="KW-0732">Signal</keyword>
<evidence type="ECO:0000256" key="4">
    <source>
        <dbReference type="ARBA" id="ARBA00022670"/>
    </source>
</evidence>
<dbReference type="CDD" id="cd09596">
    <property type="entry name" value="M36"/>
    <property type="match status" value="1"/>
</dbReference>
<organism evidence="16 17">
    <name type="scientific">Verticillium longisporum</name>
    <name type="common">Verticillium dahliae var. longisporum</name>
    <dbReference type="NCBI Taxonomy" id="100787"/>
    <lineage>
        <taxon>Eukaryota</taxon>
        <taxon>Fungi</taxon>
        <taxon>Dikarya</taxon>
        <taxon>Ascomycota</taxon>
        <taxon>Pezizomycotina</taxon>
        <taxon>Sordariomycetes</taxon>
        <taxon>Hypocreomycetidae</taxon>
        <taxon>Glomerellales</taxon>
        <taxon>Plectosphaerellaceae</taxon>
        <taxon>Verticillium</taxon>
    </lineage>
</organism>
<dbReference type="Proteomes" id="UP000045706">
    <property type="component" value="Unassembled WGS sequence"/>
</dbReference>
<evidence type="ECO:0000256" key="1">
    <source>
        <dbReference type="ARBA" id="ARBA00004613"/>
    </source>
</evidence>
<dbReference type="InterPro" id="IPR050371">
    <property type="entry name" value="Fungal_virulence_M36"/>
</dbReference>
<dbReference type="InterPro" id="IPR011096">
    <property type="entry name" value="FTP_domain"/>
</dbReference>
<dbReference type="Pfam" id="PF07504">
    <property type="entry name" value="FTP"/>
    <property type="match status" value="1"/>
</dbReference>
<feature type="binding site" evidence="12">
    <location>
        <position position="485"/>
    </location>
    <ligand>
        <name>Zn(2+)</name>
        <dbReference type="ChEBI" id="CHEBI:29105"/>
        <note>catalytic</note>
    </ligand>
</feature>
<dbReference type="GO" id="GO:0006508">
    <property type="term" value="P:proteolysis"/>
    <property type="evidence" value="ECO:0007669"/>
    <property type="project" value="UniProtKB-KW"/>
</dbReference>
<sequence>MTVMRRRRVDFHNDAMSRLCFGRGISLHALNRESDLDEPQRLHHEILISVIVMIMGAIRSLVLTGLLGPSSWVFAHPTAHQPHLARRGVDVEAFRLPLLSEYVNATETASDPIMTLSKRATYVETATELVKATVPGVTFRVVSDHYVGANGVAHVNFKQTVHGIDIDNADFNVNVDSNGEVFSFGNSFFSGEIPEEEPLKKRDFNDPVLALQKTTEILGLPIEASSASAEPKEGQETYTLTGTDGAVSDPVAKLVYIAQKDGSLVLTWRVETDIMDNWLLTYIDAKTGEDIHGIVDYVSDLATYNVYPWGVNDPSEGSRQLITDPWNSKASEFAYHSDGTTNYTTTRGNNAIAQSNPSGGTAYLNNYRPTRTNLNFDFQYSTSMATPSAYADASITQLFYTSNIFHDLLYLLGFTEAAGNFENNNNGQGGRGADFVILNTQDGSGTNNANFASPADGQPGRMRMYLFTSSTPRRDASFEAGIVIHEYAHGVSNRLTGGPANAGCLNSLESGGMGEGWSDFFATAIRLKRGDTRATDYVMGAWATNNPAGIRPVKYSTSMTTNPYTYTTVNSQTAVHAIGTTWASILYEVLWNLIDKYGKNDGTWPQFSAAGVPTDGKFLAMKLVIDGMALQPCNPTFVSARDAIIDADRILTGGSNRCELWTGFAKRGLGSGASYNGGRRLASTTIPAGAC</sequence>
<evidence type="ECO:0000256" key="11">
    <source>
        <dbReference type="PIRSR" id="PIRSR601842-1"/>
    </source>
</evidence>
<evidence type="ECO:0000259" key="15">
    <source>
        <dbReference type="Pfam" id="PF07504"/>
    </source>
</evidence>
<feature type="binding site" evidence="12">
    <location>
        <position position="515"/>
    </location>
    <ligand>
        <name>Zn(2+)</name>
        <dbReference type="ChEBI" id="CHEBI:29105"/>
        <note>catalytic</note>
    </ligand>
</feature>
<dbReference type="EMBL" id="CVQI01015558">
    <property type="protein sequence ID" value="CRK24007.1"/>
    <property type="molecule type" value="Genomic_DNA"/>
</dbReference>
<keyword evidence="7 13" id="KW-0378">Hydrolase</keyword>
<dbReference type="Gene3D" id="3.10.170.10">
    <property type="match status" value="1"/>
</dbReference>
<evidence type="ECO:0000313" key="17">
    <source>
        <dbReference type="Proteomes" id="UP000045706"/>
    </source>
</evidence>
<dbReference type="SUPFAM" id="SSF55486">
    <property type="entry name" value="Metalloproteases ('zincins'), catalytic domain"/>
    <property type="match status" value="1"/>
</dbReference>
<keyword evidence="4 13" id="KW-0645">Protease</keyword>
<keyword evidence="14" id="KW-0812">Transmembrane</keyword>
<dbReference type="Gene3D" id="1.10.390.10">
    <property type="entry name" value="Neutral Protease Domain 2"/>
    <property type="match status" value="1"/>
</dbReference>
<dbReference type="InterPro" id="IPR027268">
    <property type="entry name" value="Peptidase_M4/M1_CTD_sf"/>
</dbReference>
<evidence type="ECO:0000256" key="12">
    <source>
        <dbReference type="PIRSR" id="PIRSR601842-2"/>
    </source>
</evidence>
<comment type="subcellular location">
    <subcellularLocation>
        <location evidence="1 13">Secreted</location>
    </subcellularLocation>
</comment>
<dbReference type="GO" id="GO:0005576">
    <property type="term" value="C:extracellular region"/>
    <property type="evidence" value="ECO:0007669"/>
    <property type="project" value="UniProtKB-SubCell"/>
</dbReference>
<evidence type="ECO:0000256" key="5">
    <source>
        <dbReference type="ARBA" id="ARBA00022723"/>
    </source>
</evidence>
<evidence type="ECO:0000313" key="16">
    <source>
        <dbReference type="EMBL" id="CRK24007.1"/>
    </source>
</evidence>
<keyword evidence="14" id="KW-0472">Membrane</keyword>
<comment type="cofactor">
    <cofactor evidence="12">
        <name>Zn(2+)</name>
        <dbReference type="ChEBI" id="CHEBI:29105"/>
    </cofactor>
    <text evidence="12">Binds 1 zinc ion per subunit.</text>
</comment>
<feature type="transmembrane region" description="Helical" evidence="14">
    <location>
        <begin position="46"/>
        <end position="67"/>
    </location>
</feature>
<keyword evidence="9 13" id="KW-0482">Metalloprotease</keyword>
<reference evidence="17" key="1">
    <citation type="submission" date="2015-05" db="EMBL/GenBank/DDBJ databases">
        <authorList>
            <person name="Fogelqvist Johan"/>
        </authorList>
    </citation>
    <scope>NUCLEOTIDE SEQUENCE [LARGE SCALE GENOMIC DNA]</scope>
</reference>
<keyword evidence="14" id="KW-1133">Transmembrane helix</keyword>